<dbReference type="Proteomes" id="UP000198546">
    <property type="component" value="Chromosome i"/>
</dbReference>
<protein>
    <submittedName>
        <fullName evidence="1">Uncharacterized protein</fullName>
    </submittedName>
</protein>
<dbReference type="EMBL" id="LT629688">
    <property type="protein sequence ID" value="SDD27116.1"/>
    <property type="molecule type" value="Genomic_DNA"/>
</dbReference>
<organism evidence="1 2">
    <name type="scientific">Auraticoccus monumenti</name>
    <dbReference type="NCBI Taxonomy" id="675864"/>
    <lineage>
        <taxon>Bacteria</taxon>
        <taxon>Bacillati</taxon>
        <taxon>Actinomycetota</taxon>
        <taxon>Actinomycetes</taxon>
        <taxon>Propionibacteriales</taxon>
        <taxon>Propionibacteriaceae</taxon>
        <taxon>Auraticoccus</taxon>
    </lineage>
</organism>
<evidence type="ECO:0000313" key="1">
    <source>
        <dbReference type="EMBL" id="SDD27116.1"/>
    </source>
</evidence>
<dbReference type="AlphaFoldDB" id="A0A1G6TF21"/>
<name>A0A1G6TF21_9ACTN</name>
<accession>A0A1G6TF21</accession>
<evidence type="ECO:0000313" key="2">
    <source>
        <dbReference type="Proteomes" id="UP000198546"/>
    </source>
</evidence>
<keyword evidence="2" id="KW-1185">Reference proteome</keyword>
<dbReference type="STRING" id="675864.SAMN04489747_0592"/>
<reference evidence="1 2" key="1">
    <citation type="submission" date="2016-10" db="EMBL/GenBank/DDBJ databases">
        <authorList>
            <person name="de Groot N.N."/>
        </authorList>
    </citation>
    <scope>NUCLEOTIDE SEQUENCE [LARGE SCALE GENOMIC DNA]</scope>
    <source>
        <strain evidence="1 2">MON 2.2</strain>
    </source>
</reference>
<gene>
    <name evidence="1" type="ORF">SAMN04489747_0592</name>
</gene>
<sequence>MEPLGFGYRRLYLAFLDADGLMLPDLVEIDGVPASADPRECRQLLTMCAGVLHDVDSAASLAILYCRPGPGPVRAADRTWPQALRTAAARQGASLWPTHVACDDFLTLP</sequence>
<proteinExistence type="predicted"/>